<proteinExistence type="predicted"/>
<evidence type="ECO:0000259" key="2">
    <source>
        <dbReference type="Pfam" id="PF22691"/>
    </source>
</evidence>
<dbReference type="Pfam" id="PF22691">
    <property type="entry name" value="Thiolase_C_1"/>
    <property type="match status" value="1"/>
</dbReference>
<dbReference type="OrthoDB" id="9790314at2"/>
<dbReference type="PANTHER" id="PTHR42870">
    <property type="entry name" value="ACETYL-COA C-ACETYLTRANSFERASE"/>
    <property type="match status" value="1"/>
</dbReference>
<dbReference type="CDD" id="cd00829">
    <property type="entry name" value="SCP-x_thiolase"/>
    <property type="match status" value="1"/>
</dbReference>
<dbReference type="PANTHER" id="PTHR42870:SF1">
    <property type="entry name" value="NON-SPECIFIC LIPID-TRANSFER PROTEIN-LIKE 2"/>
    <property type="match status" value="1"/>
</dbReference>
<dbReference type="Proteomes" id="UP000199569">
    <property type="component" value="Unassembled WGS sequence"/>
</dbReference>
<dbReference type="AlphaFoldDB" id="A0A1G5EAX6"/>
<feature type="domain" description="Thiolase C-terminal" evidence="2">
    <location>
        <begin position="251"/>
        <end position="386"/>
    </location>
</feature>
<evidence type="ECO:0000313" key="4">
    <source>
        <dbReference type="Proteomes" id="UP000199569"/>
    </source>
</evidence>
<dbReference type="InterPro" id="IPR020616">
    <property type="entry name" value="Thiolase_N"/>
</dbReference>
<dbReference type="InterPro" id="IPR002155">
    <property type="entry name" value="Thiolase"/>
</dbReference>
<dbReference type="Pfam" id="PF00108">
    <property type="entry name" value="Thiolase_N"/>
    <property type="match status" value="1"/>
</dbReference>
<dbReference type="EMBL" id="FMVJ01000003">
    <property type="protein sequence ID" value="SCY23901.1"/>
    <property type="molecule type" value="Genomic_DNA"/>
</dbReference>
<dbReference type="STRING" id="549386.SAMN02927923_00932"/>
<dbReference type="NCBIfam" id="NF005704">
    <property type="entry name" value="PRK07516.1"/>
    <property type="match status" value="1"/>
</dbReference>
<feature type="domain" description="Thiolase N-terminal" evidence="1">
    <location>
        <begin position="4"/>
        <end position="225"/>
    </location>
</feature>
<dbReference type="GO" id="GO:0003988">
    <property type="term" value="F:acetyl-CoA C-acyltransferase activity"/>
    <property type="evidence" value="ECO:0007669"/>
    <property type="project" value="UniProtKB-ARBA"/>
</dbReference>
<keyword evidence="3" id="KW-0808">Transferase</keyword>
<organism evidence="3 4">
    <name type="scientific">Microvirga guangxiensis</name>
    <dbReference type="NCBI Taxonomy" id="549386"/>
    <lineage>
        <taxon>Bacteria</taxon>
        <taxon>Pseudomonadati</taxon>
        <taxon>Pseudomonadota</taxon>
        <taxon>Alphaproteobacteria</taxon>
        <taxon>Hyphomicrobiales</taxon>
        <taxon>Methylobacteriaceae</taxon>
        <taxon>Microvirga</taxon>
    </lineage>
</organism>
<dbReference type="Gene3D" id="3.40.47.10">
    <property type="match status" value="1"/>
</dbReference>
<reference evidence="4" key="1">
    <citation type="submission" date="2016-10" db="EMBL/GenBank/DDBJ databases">
        <authorList>
            <person name="Varghese N."/>
            <person name="Submissions S."/>
        </authorList>
    </citation>
    <scope>NUCLEOTIDE SEQUENCE [LARGE SCALE GENOMIC DNA]</scope>
    <source>
        <strain evidence="4">CGMCC 1.7666</strain>
    </source>
</reference>
<sequence length="388" mass="41234">MTACIVGWAHTPFGKLDAESVESLIVRVASEALDHAGIGAEDVDEVVLGHFNGGFSAQDFTASLIFQASDKFRFKPATRVENACATGSAAVHQAIKTIEAKRARTVLVVGVEQMTRTPGPEIGSILLKCSYVPEDGETPAGFAGVFGQIAGQYFQRFGDQSDALALIAAKNHKNGVDNPYAQMRKDLGFDFCRAESEKNPFVAGPLKRTDCSLVSDGAAALVIADTETALRMRRAVAFRATAHAQDFLPMSKRDIIQFEGCEVAWQRALAQAGIELSDLSFVETHDCFTIAELIEYEAMGLAPPGQGAIAVKEGWTNRDGKLPVNPSGGLKAKGHPIGATGVSMHALSAMQLCEEAGGMQVRNAKLGGIFNMGGAAVANYVSVLERIK</sequence>
<name>A0A1G5EAX6_9HYPH</name>
<gene>
    <name evidence="3" type="ORF">SAMN02927923_00932</name>
</gene>
<protein>
    <submittedName>
        <fullName evidence="3">Acetyl-CoA C-acetyltransferase</fullName>
    </submittedName>
</protein>
<dbReference type="InterPro" id="IPR055140">
    <property type="entry name" value="Thiolase_C_2"/>
</dbReference>
<evidence type="ECO:0000259" key="1">
    <source>
        <dbReference type="Pfam" id="PF00108"/>
    </source>
</evidence>
<keyword evidence="4" id="KW-1185">Reference proteome</keyword>
<dbReference type="InterPro" id="IPR016039">
    <property type="entry name" value="Thiolase-like"/>
</dbReference>
<dbReference type="PIRSF" id="PIRSF000429">
    <property type="entry name" value="Ac-CoA_Ac_transf"/>
    <property type="match status" value="1"/>
</dbReference>
<dbReference type="SUPFAM" id="SSF53901">
    <property type="entry name" value="Thiolase-like"/>
    <property type="match status" value="1"/>
</dbReference>
<dbReference type="RefSeq" id="WP_091130848.1">
    <property type="nucleotide sequence ID" value="NZ_FMVJ01000003.1"/>
</dbReference>
<accession>A0A1G5EAX6</accession>
<evidence type="ECO:0000313" key="3">
    <source>
        <dbReference type="EMBL" id="SCY23901.1"/>
    </source>
</evidence>